<sequence>MRRALLCTLALAAVPLLGGAAPAPRVHQVVIDKMKFGPVPPGVRVGDTILWINKDLFRHTATARNGSFNVDLPAGKSGRTLLRRPGAVRFYCIYHPGMTGTLTVGR</sequence>
<evidence type="ECO:0000313" key="2">
    <source>
        <dbReference type="EMBL" id="AMG72717.1"/>
    </source>
</evidence>
<dbReference type="RefSeq" id="WP_067180149.1">
    <property type="nucleotide sequence ID" value="NZ_CP012199.1"/>
</dbReference>
<feature type="chain" id="PRO_5041691455" evidence="1">
    <location>
        <begin position="21"/>
        <end position="106"/>
    </location>
</feature>
<evidence type="ECO:0000313" key="3">
    <source>
        <dbReference type="Proteomes" id="UP000058599"/>
    </source>
</evidence>
<organism evidence="2 3">
    <name type="scientific">Sphingopyxis granuli</name>
    <dbReference type="NCBI Taxonomy" id="267128"/>
    <lineage>
        <taxon>Bacteria</taxon>
        <taxon>Pseudomonadati</taxon>
        <taxon>Pseudomonadota</taxon>
        <taxon>Alphaproteobacteria</taxon>
        <taxon>Sphingomonadales</taxon>
        <taxon>Sphingomonadaceae</taxon>
        <taxon>Sphingopyxis</taxon>
    </lineage>
</organism>
<dbReference type="Proteomes" id="UP000058599">
    <property type="component" value="Chromosome"/>
</dbReference>
<evidence type="ECO:0000256" key="1">
    <source>
        <dbReference type="SAM" id="SignalP"/>
    </source>
</evidence>
<accession>A0AA86GGR5</accession>
<dbReference type="GO" id="GO:0016491">
    <property type="term" value="F:oxidoreductase activity"/>
    <property type="evidence" value="ECO:0007669"/>
    <property type="project" value="UniProtKB-KW"/>
</dbReference>
<feature type="signal peptide" evidence="1">
    <location>
        <begin position="1"/>
        <end position="20"/>
    </location>
</feature>
<dbReference type="SUPFAM" id="SSF49503">
    <property type="entry name" value="Cupredoxins"/>
    <property type="match status" value="1"/>
</dbReference>
<dbReference type="Gene3D" id="2.60.40.420">
    <property type="entry name" value="Cupredoxins - blue copper proteins"/>
    <property type="match status" value="1"/>
</dbReference>
<dbReference type="EC" id="1.9.3.1" evidence="2"/>
<proteinExistence type="predicted"/>
<dbReference type="KEGG" id="sgi:SGRAN_0320"/>
<keyword evidence="2" id="KW-0560">Oxidoreductase</keyword>
<dbReference type="InterPro" id="IPR008972">
    <property type="entry name" value="Cupredoxin"/>
</dbReference>
<name>A0AA86GGR5_9SPHN</name>
<reference evidence="2 3" key="1">
    <citation type="journal article" date="2016" name="BMC Genomics">
        <title>Genomic analysis of the nitrate-respiring Sphingopyxis granuli (formerly Sphingomonas macrogoltabida) strain TFA.</title>
        <authorList>
            <person name="Garcia-Romero I."/>
            <person name="Perez-Pulido A.J."/>
            <person name="Gonzalez-Flores Y.E."/>
            <person name="Reyes-Ramirez F."/>
            <person name="Santero E."/>
            <person name="Floriano B."/>
        </authorList>
    </citation>
    <scope>NUCLEOTIDE SEQUENCE [LARGE SCALE GENOMIC DNA]</scope>
    <source>
        <strain evidence="2 3">TFA</strain>
    </source>
</reference>
<dbReference type="AlphaFoldDB" id="A0AA86GGR5"/>
<dbReference type="EMBL" id="CP012199">
    <property type="protein sequence ID" value="AMG72717.1"/>
    <property type="molecule type" value="Genomic_DNA"/>
</dbReference>
<keyword evidence="3" id="KW-1185">Reference proteome</keyword>
<keyword evidence="1" id="KW-0732">Signal</keyword>
<gene>
    <name evidence="2" type="ORF">SGRAN_0320</name>
</gene>
<protein>
    <submittedName>
        <fullName evidence="2">Amicyanin protein</fullName>
        <ecNumber evidence="2">1.9.3.1</ecNumber>
    </submittedName>
</protein>